<dbReference type="Pfam" id="PF06259">
    <property type="entry name" value="Abhydrolase_8"/>
    <property type="match status" value="1"/>
</dbReference>
<dbReference type="RefSeq" id="WP_086572139.1">
    <property type="nucleotide sequence ID" value="NZ_CP071595.1"/>
</dbReference>
<sequence>MVTFEELINLDTAKLTKAADGWSSISHRAHAYRERVDHEMVGKLRGTQQGVAASAVLKNLDRLSKNYQYIHAEGGLIRTALQGLAEELAVPQRKLKQALEEAHGLGFTVKPNGSVEYPKTTATPAPLIPAPATPGGMPSLLKPESTPNPNEAKAQAIANRIGDALKEAAEIDGRYARAIAKLSTDGDLNKTDWADVIRDMKDLRAAAGKHFQEGAIPRGKSPKENAEWWMSLSQATRDEYVALYPASIGALNGIPASVRDDANRVVLAEARLDVSRQLEDLIAREPKKQKRTRGEWGLTAEWMAWKTKKDRIAGKLGGLEAIQERLSESGGGEGLPKAYLLGLDVRGDGRAVVANGNPDTAAHTAIYAPGTYSKLEGAESDIRRMTRLWEVSRGMPGSPEVSTITWIGYDAPQSIAPQAMHKSYAQNGASTLNGFLEGLQVAQGGADKSHTTMIGHSYGSTLVGAASIQGELAADDIVVVGSPGTLVSSADELDVGKDHVWSEKASDDNVPLGGKIAGLGGVKRVVVNGGPENGGYIDYIHAVPSDKEFGAHRMKVDTKGHSGYWGEDSLSLRNQAAVVVGQYNRVINE</sequence>
<evidence type="ECO:0000259" key="1">
    <source>
        <dbReference type="Pfam" id="PF06259"/>
    </source>
</evidence>
<gene>
    <name evidence="2" type="ORF">J3S04_18985</name>
</gene>
<proteinExistence type="predicted"/>
<reference evidence="2 3" key="1">
    <citation type="submission" date="2021-03" db="EMBL/GenBank/DDBJ databases">
        <title>Streptomyces strains.</title>
        <authorList>
            <person name="Lund M.B."/>
            <person name="Toerring T."/>
        </authorList>
    </citation>
    <scope>NUCLEOTIDE SEQUENCE [LARGE SCALE GENOMIC DNA]</scope>
    <source>
        <strain evidence="2 3">KCC S-1010</strain>
    </source>
</reference>
<name>A0ABX7RIW3_9ACTN</name>
<dbReference type="InterPro" id="IPR010427">
    <property type="entry name" value="DUF1023"/>
</dbReference>
<organism evidence="2 3">
    <name type="scientific">Streptomyces griseocarneus</name>
    <dbReference type="NCBI Taxonomy" id="51201"/>
    <lineage>
        <taxon>Bacteria</taxon>
        <taxon>Bacillati</taxon>
        <taxon>Actinomycetota</taxon>
        <taxon>Actinomycetes</taxon>
        <taxon>Kitasatosporales</taxon>
        <taxon>Streptomycetaceae</taxon>
        <taxon>Streptomyces</taxon>
    </lineage>
</organism>
<keyword evidence="3" id="KW-1185">Reference proteome</keyword>
<feature type="domain" description="DUF1023" evidence="1">
    <location>
        <begin position="344"/>
        <end position="510"/>
    </location>
</feature>
<accession>A0ABX7RIW3</accession>
<dbReference type="EMBL" id="CP071595">
    <property type="protein sequence ID" value="QSY47413.1"/>
    <property type="molecule type" value="Genomic_DNA"/>
</dbReference>
<evidence type="ECO:0000313" key="3">
    <source>
        <dbReference type="Proteomes" id="UP000671836"/>
    </source>
</evidence>
<dbReference type="Proteomes" id="UP000671836">
    <property type="component" value="Chromosome"/>
</dbReference>
<protein>
    <recommendedName>
        <fullName evidence="1">DUF1023 domain-containing protein</fullName>
    </recommendedName>
</protein>
<evidence type="ECO:0000313" key="2">
    <source>
        <dbReference type="EMBL" id="QSY47413.1"/>
    </source>
</evidence>